<gene>
    <name evidence="4" type="ORF">Mal4_08720</name>
</gene>
<evidence type="ECO:0000256" key="1">
    <source>
        <dbReference type="SAM" id="MobiDB-lite"/>
    </source>
</evidence>
<feature type="domain" description="Pyrrolo-quinoline quinone repeat" evidence="3">
    <location>
        <begin position="1098"/>
        <end position="1286"/>
    </location>
</feature>
<dbReference type="EMBL" id="CP036275">
    <property type="protein sequence ID" value="QDU36585.1"/>
    <property type="molecule type" value="Genomic_DNA"/>
</dbReference>
<name>A0A517Z288_9PLAN</name>
<dbReference type="InterPro" id="IPR018391">
    <property type="entry name" value="PQQ_b-propeller_rpt"/>
</dbReference>
<feature type="signal peptide" evidence="2">
    <location>
        <begin position="1"/>
        <end position="21"/>
    </location>
</feature>
<keyword evidence="5" id="KW-1185">Reference proteome</keyword>
<organism evidence="4 5">
    <name type="scientific">Maioricimonas rarisocia</name>
    <dbReference type="NCBI Taxonomy" id="2528026"/>
    <lineage>
        <taxon>Bacteria</taxon>
        <taxon>Pseudomonadati</taxon>
        <taxon>Planctomycetota</taxon>
        <taxon>Planctomycetia</taxon>
        <taxon>Planctomycetales</taxon>
        <taxon>Planctomycetaceae</taxon>
        <taxon>Maioricimonas</taxon>
    </lineage>
</organism>
<dbReference type="KEGG" id="mri:Mal4_08720"/>
<dbReference type="Proteomes" id="UP000320496">
    <property type="component" value="Chromosome"/>
</dbReference>
<feature type="chain" id="PRO_5021830075" evidence="2">
    <location>
        <begin position="22"/>
        <end position="1529"/>
    </location>
</feature>
<dbReference type="PANTHER" id="PTHR34512:SF30">
    <property type="entry name" value="OUTER MEMBRANE PROTEIN ASSEMBLY FACTOR BAMB"/>
    <property type="match status" value="1"/>
</dbReference>
<dbReference type="InterPro" id="IPR015943">
    <property type="entry name" value="WD40/YVTN_repeat-like_dom_sf"/>
</dbReference>
<evidence type="ECO:0000256" key="2">
    <source>
        <dbReference type="SAM" id="SignalP"/>
    </source>
</evidence>
<feature type="domain" description="Pyrrolo-quinoline quinone repeat" evidence="3">
    <location>
        <begin position="640"/>
        <end position="744"/>
    </location>
</feature>
<reference evidence="4 5" key="1">
    <citation type="submission" date="2019-02" db="EMBL/GenBank/DDBJ databases">
        <title>Deep-cultivation of Planctomycetes and their phenomic and genomic characterization uncovers novel biology.</title>
        <authorList>
            <person name="Wiegand S."/>
            <person name="Jogler M."/>
            <person name="Boedeker C."/>
            <person name="Pinto D."/>
            <person name="Vollmers J."/>
            <person name="Rivas-Marin E."/>
            <person name="Kohn T."/>
            <person name="Peeters S.H."/>
            <person name="Heuer A."/>
            <person name="Rast P."/>
            <person name="Oberbeckmann S."/>
            <person name="Bunk B."/>
            <person name="Jeske O."/>
            <person name="Meyerdierks A."/>
            <person name="Storesund J.E."/>
            <person name="Kallscheuer N."/>
            <person name="Luecker S."/>
            <person name="Lage O.M."/>
            <person name="Pohl T."/>
            <person name="Merkel B.J."/>
            <person name="Hornburger P."/>
            <person name="Mueller R.-W."/>
            <person name="Bruemmer F."/>
            <person name="Labrenz M."/>
            <person name="Spormann A.M."/>
            <person name="Op den Camp H."/>
            <person name="Overmann J."/>
            <person name="Amann R."/>
            <person name="Jetten M.S.M."/>
            <person name="Mascher T."/>
            <person name="Medema M.H."/>
            <person name="Devos D.P."/>
            <person name="Kaster A.-K."/>
            <person name="Ovreas L."/>
            <person name="Rohde M."/>
            <person name="Galperin M.Y."/>
            <person name="Jogler C."/>
        </authorList>
    </citation>
    <scope>NUCLEOTIDE SEQUENCE [LARGE SCALE GENOMIC DNA]</scope>
    <source>
        <strain evidence="4 5">Mal4</strain>
    </source>
</reference>
<protein>
    <submittedName>
        <fullName evidence="4">Outer membrane biogenesis protein BamB</fullName>
    </submittedName>
</protein>
<feature type="compositionally biased region" description="Basic and acidic residues" evidence="1">
    <location>
        <begin position="58"/>
        <end position="67"/>
    </location>
</feature>
<dbReference type="Pfam" id="PF13360">
    <property type="entry name" value="PQQ_2"/>
    <property type="match status" value="4"/>
</dbReference>
<keyword evidence="2" id="KW-0732">Signal</keyword>
<dbReference type="SMART" id="SM00564">
    <property type="entry name" value="PQQ"/>
    <property type="match status" value="8"/>
</dbReference>
<dbReference type="InterPro" id="IPR002372">
    <property type="entry name" value="PQQ_rpt_dom"/>
</dbReference>
<dbReference type="InterPro" id="IPR011047">
    <property type="entry name" value="Quinoprotein_ADH-like_sf"/>
</dbReference>
<dbReference type="Gene3D" id="2.130.10.10">
    <property type="entry name" value="YVTN repeat-like/Quinoprotein amine dehydrogenase"/>
    <property type="match status" value="2"/>
</dbReference>
<evidence type="ECO:0000259" key="3">
    <source>
        <dbReference type="Pfam" id="PF13360"/>
    </source>
</evidence>
<dbReference type="PANTHER" id="PTHR34512">
    <property type="entry name" value="CELL SURFACE PROTEIN"/>
    <property type="match status" value="1"/>
</dbReference>
<evidence type="ECO:0000313" key="4">
    <source>
        <dbReference type="EMBL" id="QDU36585.1"/>
    </source>
</evidence>
<feature type="domain" description="Pyrrolo-quinoline quinone repeat" evidence="3">
    <location>
        <begin position="1320"/>
        <end position="1504"/>
    </location>
</feature>
<proteinExistence type="predicted"/>
<evidence type="ECO:0000313" key="5">
    <source>
        <dbReference type="Proteomes" id="UP000320496"/>
    </source>
</evidence>
<accession>A0A517Z288</accession>
<dbReference type="SUPFAM" id="SSF50998">
    <property type="entry name" value="Quinoprotein alcohol dehydrogenase-like"/>
    <property type="match status" value="2"/>
</dbReference>
<feature type="region of interest" description="Disordered" evidence="1">
    <location>
        <begin position="36"/>
        <end position="67"/>
    </location>
</feature>
<sequence precursor="true">MGLLTALLAVAIASVQTSAVAQNPPRNPVNRIIQQLFGGGGPAAPPAAPDEEDAESTNPDRDHLDGRAFHDPALTRRLRQAAQLVENGKWSDACELYQSLLDYPGDALTQAEGGEWTSLKEEAERTIAQLPPAGRQAYETLYGASARLAIQEALEKGNLGDLGQQIDRYFHTAAGRDAAERLADSLLDRGDFATAAVWYERLGVVDQPADHPPARVAAAAIAHVATGDDESARKLAESLLASRELSEQLFGTVPETVDEWIAAATAAIGPVRTPLLHDWPLPLGTATHTGIAAGDEPLLIPRWSMPLTNRYHVSSQVENLMLDLHDSGRATIPVFATLSIEGKLAIRTYRGIAVIDVESGELIWEYSFRFNAEQLLTGEVEDSRSGTASRRPQVNVRFTGGGHDQHPLTSFLFRNTATGWLSSDRERLFVIEDAAVLGTQNYNYFWNRSEAQDPLGRDVSSNRLVAYDLESGRRLWQVGGTAMGETFDLPHAGTYFLGPPVIEGDDLFAIGEQDHEIRLFVLNPQTGEPRWSQPLALTGAGIEQDTVRRFWGAPPAVTDGMIICPTTVGWLVAIDRQTRRLRWAHRYTPRNANNRRRMRGFATQSLQSLNTRWSPTAPLVSGHHVLFAPPELPDEFGNLRPQLICFDLRTGEKAWHLEKEDLLYPAGVFEDQVLIVGQRQVQSASLSQRGRMKWTTELPGRLRPSGRAIIVQDRLYVPMQDGVLVTLNAKTGEILDEERCTNGELGSLLAHRGYLLSTTPIALTCFEERSAVLAEIERRQESDPEDLWAAVQLAQIDIIGGDHLAAIAHLEQVPPPAAEQNDELARTFRQLRFRSLTEVVAGEPTGRDAEFERLQQAAGSPEEQFEVRRLALARSLAREDYSAAATILWELTGTDMPETVEVDSCTMRSDVWLAGRFLDLWNAAPEEVRSALDQKIREKIAAAADQGVEVQQQIERRFGFHDAVVTLQEQMVESFLSAGDVAAAELRLWRVIRRGSDKQRLLARIRMAELLAEAGHHQDAAWWLTGTRAELDALEAPEREDISRQMEAAAEAAGLTLPWQTGPVGPRWSDYEFEMVRGNGHHNRSPVHGVDIEAAPEPFYATHRFSFNQNLQRLSAIRIADEQPYWSVPLRNGAHHLHSQSVGLIPVGYQLFALHRGTLHALSLLDREVAWTSSMSMRGGSEYARHPDNERTDALTTARQFAARQGLTTFRAPTGMMALANSRYIVCHGRGEFIVFDSGTGDRLWSLGDIPPRTMVHGTDELIFVVPARAEDAFAVRALDGQRVKIENLTELIPQAVAVHDEAIIRVASDSATYGAKLQIRATRIDDGTELWSHPLNGSAFVSLIDGRSLLVLNPDGNCQMIEFDTGDARPFGPLPAKLFKELHRSYVLADRNHIYVILERPTNQYSYISTPSIHVNGHVIALDRNSGQVIWKQEVENQNLLMSHFDAMPILLFTAVTHRQQRNVVFQEMRLLAVDKPTGRVLMDWTRPISNGGLNQVELNLRDRFVELRSYSERLRLQAETPATTAEE</sequence>
<feature type="domain" description="Pyrrolo-quinoline quinone repeat" evidence="3">
    <location>
        <begin position="462"/>
        <end position="593"/>
    </location>
</feature>